<accession>A0ACC1D3R1</accession>
<evidence type="ECO:0000313" key="2">
    <source>
        <dbReference type="Proteomes" id="UP000824533"/>
    </source>
</evidence>
<gene>
    <name evidence="1" type="ORF">K1T71_006376</name>
</gene>
<protein>
    <submittedName>
        <fullName evidence="1">Uncharacterized protein</fullName>
    </submittedName>
</protein>
<keyword evidence="2" id="KW-1185">Reference proteome</keyword>
<name>A0ACC1D3R1_9NEOP</name>
<dbReference type="Proteomes" id="UP000824533">
    <property type="component" value="Linkage Group LG10"/>
</dbReference>
<comment type="caution">
    <text evidence="1">The sequence shown here is derived from an EMBL/GenBank/DDBJ whole genome shotgun (WGS) entry which is preliminary data.</text>
</comment>
<organism evidence="1 2">
    <name type="scientific">Dendrolimus kikuchii</name>
    <dbReference type="NCBI Taxonomy" id="765133"/>
    <lineage>
        <taxon>Eukaryota</taxon>
        <taxon>Metazoa</taxon>
        <taxon>Ecdysozoa</taxon>
        <taxon>Arthropoda</taxon>
        <taxon>Hexapoda</taxon>
        <taxon>Insecta</taxon>
        <taxon>Pterygota</taxon>
        <taxon>Neoptera</taxon>
        <taxon>Endopterygota</taxon>
        <taxon>Lepidoptera</taxon>
        <taxon>Glossata</taxon>
        <taxon>Ditrysia</taxon>
        <taxon>Bombycoidea</taxon>
        <taxon>Lasiocampidae</taxon>
        <taxon>Dendrolimus</taxon>
    </lineage>
</organism>
<sequence>MDLNILKRQREQLRRVFLRHEMAASSKRNERRTNRPGARAIGIKQWLVFWAQFKKIHLDDNIDNDDKEGSSAKELVMSFPPTGENYPKVVEQLKRRFARDELLIEHYVRELLQLVITQTKTGAKMATRSLYDKLITSFIYFSIYLFTWG</sequence>
<dbReference type="EMBL" id="CM034396">
    <property type="protein sequence ID" value="KAJ0178553.1"/>
    <property type="molecule type" value="Genomic_DNA"/>
</dbReference>
<evidence type="ECO:0000313" key="1">
    <source>
        <dbReference type="EMBL" id="KAJ0178553.1"/>
    </source>
</evidence>
<proteinExistence type="predicted"/>
<reference evidence="1 2" key="1">
    <citation type="journal article" date="2021" name="Front. Genet.">
        <title>Chromosome-Level Genome Assembly Reveals Significant Gene Expansion in the Toll and IMD Signaling Pathways of Dendrolimus kikuchii.</title>
        <authorList>
            <person name="Zhou J."/>
            <person name="Wu P."/>
            <person name="Xiong Z."/>
            <person name="Liu N."/>
            <person name="Zhao N."/>
            <person name="Ji M."/>
            <person name="Qiu Y."/>
            <person name="Yang B."/>
        </authorList>
    </citation>
    <scope>NUCLEOTIDE SEQUENCE [LARGE SCALE GENOMIC DNA]</scope>
    <source>
        <strain evidence="1">Ann1</strain>
    </source>
</reference>